<comment type="similarity">
    <text evidence="1 4">Belongs to the glycosyl hydrolase 28 family.</text>
</comment>
<evidence type="ECO:0000256" key="3">
    <source>
        <dbReference type="ARBA" id="ARBA00023295"/>
    </source>
</evidence>
<organism evidence="6 7">
    <name type="scientific">Labilibaculum manganireducens</name>
    <dbReference type="NCBI Taxonomy" id="1940525"/>
    <lineage>
        <taxon>Bacteria</taxon>
        <taxon>Pseudomonadati</taxon>
        <taxon>Bacteroidota</taxon>
        <taxon>Bacteroidia</taxon>
        <taxon>Marinilabiliales</taxon>
        <taxon>Marinifilaceae</taxon>
        <taxon>Labilibaculum</taxon>
    </lineage>
</organism>
<protein>
    <submittedName>
        <fullName evidence="6">Glycoside hydrolase</fullName>
    </submittedName>
</protein>
<evidence type="ECO:0000313" key="6">
    <source>
        <dbReference type="EMBL" id="PKQ67907.1"/>
    </source>
</evidence>
<dbReference type="SMART" id="SM00710">
    <property type="entry name" value="PbH1"/>
    <property type="match status" value="6"/>
</dbReference>
<dbReference type="PANTHER" id="PTHR31339">
    <property type="entry name" value="PECTIN LYASE-RELATED"/>
    <property type="match status" value="1"/>
</dbReference>
<comment type="caution">
    <text evidence="6">The sequence shown here is derived from an EMBL/GenBank/DDBJ whole genome shotgun (WGS) entry which is preliminary data.</text>
</comment>
<dbReference type="Gene3D" id="2.160.20.10">
    <property type="entry name" value="Single-stranded right-handed beta-helix, Pectin lyase-like"/>
    <property type="match status" value="1"/>
</dbReference>
<evidence type="ECO:0000259" key="5">
    <source>
        <dbReference type="Pfam" id="PF12708"/>
    </source>
</evidence>
<accession>A0A2N3IC81</accession>
<dbReference type="PANTHER" id="PTHR31339:SF9">
    <property type="entry name" value="PLASMIN AND FIBRONECTIN-BINDING PROTEIN A"/>
    <property type="match status" value="1"/>
</dbReference>
<keyword evidence="2 4" id="KW-0378">Hydrolase</keyword>
<dbReference type="GO" id="GO:0004650">
    <property type="term" value="F:polygalacturonase activity"/>
    <property type="evidence" value="ECO:0007669"/>
    <property type="project" value="InterPro"/>
</dbReference>
<dbReference type="GO" id="GO:0005975">
    <property type="term" value="P:carbohydrate metabolic process"/>
    <property type="evidence" value="ECO:0007669"/>
    <property type="project" value="InterPro"/>
</dbReference>
<name>A0A2N3IC81_9BACT</name>
<dbReference type="InterPro" id="IPR011050">
    <property type="entry name" value="Pectin_lyase_fold/virulence"/>
</dbReference>
<dbReference type="EMBL" id="MVDE01000006">
    <property type="protein sequence ID" value="PKQ67907.1"/>
    <property type="molecule type" value="Genomic_DNA"/>
</dbReference>
<feature type="domain" description="Rhamnogalacturonase A/B/Epimerase-like pectate lyase" evidence="5">
    <location>
        <begin position="39"/>
        <end position="91"/>
    </location>
</feature>
<evidence type="ECO:0000256" key="2">
    <source>
        <dbReference type="ARBA" id="ARBA00022801"/>
    </source>
</evidence>
<gene>
    <name evidence="6" type="ORF">BZG01_05935</name>
</gene>
<dbReference type="InterPro" id="IPR051801">
    <property type="entry name" value="GH28_Enzymes"/>
</dbReference>
<evidence type="ECO:0000313" key="7">
    <source>
        <dbReference type="Proteomes" id="UP000233618"/>
    </source>
</evidence>
<dbReference type="RefSeq" id="WP_101308916.1">
    <property type="nucleotide sequence ID" value="NZ_MVDE01000006.1"/>
</dbReference>
<sequence length="526" mass="58333">METKLHHILKNLLITILLLFALVTCFESSAKGKDKEYFVTEFGAISDGETLNTNAIQSLIEKVNKKGGGTIVFPAGNFLSGSLVMKSNVNIHLEEGAILLGSTNPMDYPQVEMLGRPESQKKDDNSQIALLIAFKANNFTISGKGKIDGQGRALALNIDSLHHAGVIVDPKYNYRRMRPNETARPKLFRFSMCNNVAISDLQLSNASCWGLSFELCRNLSLDGLQLVNRAYWNNDGIDITDCRNVQITNCNINSADDGICLKSYYPDFCNDSIYIANCTVRSSASAIKFGTASYGGFKNVKIENIKIYDTFRSAIAIESVDGGAIENIEVSNIDAVNTGNAIFIRLGHRDGEIPGSIKNIHIHDIKVQVPFERPDINYDMRGPAVNFFHNPLPSSITGIPGFCVEDVLIENVEITCPGKASKGMAYVPLSRLNQVPEEIKGYPEFSMFGELPAWGFYVRHAKGIIFKNIRMNLNEEDYRPAMVFDQADDIEIKNINLQKADKKQIILKETKGLSADNDAKLLIRKL</sequence>
<dbReference type="InterPro" id="IPR006626">
    <property type="entry name" value="PbH1"/>
</dbReference>
<keyword evidence="7" id="KW-1185">Reference proteome</keyword>
<proteinExistence type="inferred from homology"/>
<dbReference type="Pfam" id="PF12708">
    <property type="entry name" value="Pect-lyase_RHGA_epim"/>
    <property type="match status" value="1"/>
</dbReference>
<evidence type="ECO:0000256" key="4">
    <source>
        <dbReference type="RuleBase" id="RU361169"/>
    </source>
</evidence>
<dbReference type="SUPFAM" id="SSF51126">
    <property type="entry name" value="Pectin lyase-like"/>
    <property type="match status" value="1"/>
</dbReference>
<evidence type="ECO:0000256" key="1">
    <source>
        <dbReference type="ARBA" id="ARBA00008834"/>
    </source>
</evidence>
<dbReference type="InterPro" id="IPR024535">
    <property type="entry name" value="RHGA/B-epi-like_pectate_lyase"/>
</dbReference>
<reference evidence="6 7" key="1">
    <citation type="journal article" date="2017" name="Front. Microbiol.">
        <title>Labilibaculum manganireducens gen. nov., sp. nov. and Labilibaculum filiforme sp. nov., Novel Bacteroidetes Isolated from Subsurface Sediments of the Baltic Sea.</title>
        <authorList>
            <person name="Vandieken V."/>
            <person name="Marshall I.P."/>
            <person name="Niemann H."/>
            <person name="Engelen B."/>
            <person name="Cypionka H."/>
        </authorList>
    </citation>
    <scope>NUCLEOTIDE SEQUENCE [LARGE SCALE GENOMIC DNA]</scope>
    <source>
        <strain evidence="6 7">59.10-2M</strain>
    </source>
</reference>
<dbReference type="Pfam" id="PF00295">
    <property type="entry name" value="Glyco_hydro_28"/>
    <property type="match status" value="1"/>
</dbReference>
<dbReference type="AlphaFoldDB" id="A0A2N3IC81"/>
<keyword evidence="3 4" id="KW-0326">Glycosidase</keyword>
<dbReference type="InterPro" id="IPR012334">
    <property type="entry name" value="Pectin_lyas_fold"/>
</dbReference>
<dbReference type="Proteomes" id="UP000233618">
    <property type="component" value="Unassembled WGS sequence"/>
</dbReference>
<dbReference type="InterPro" id="IPR000743">
    <property type="entry name" value="Glyco_hydro_28"/>
</dbReference>